<evidence type="ECO:0008006" key="4">
    <source>
        <dbReference type="Google" id="ProtNLM"/>
    </source>
</evidence>
<protein>
    <recommendedName>
        <fullName evidence="4">Outer envelope protein</fullName>
    </recommendedName>
</protein>
<feature type="chain" id="PRO_5031434502" description="Outer envelope protein" evidence="1">
    <location>
        <begin position="27"/>
        <end position="273"/>
    </location>
</feature>
<evidence type="ECO:0000313" key="3">
    <source>
        <dbReference type="Proteomes" id="UP000541535"/>
    </source>
</evidence>
<evidence type="ECO:0000256" key="1">
    <source>
        <dbReference type="SAM" id="SignalP"/>
    </source>
</evidence>
<accession>A0A7W5B8C4</accession>
<evidence type="ECO:0000313" key="2">
    <source>
        <dbReference type="EMBL" id="MBB3118308.1"/>
    </source>
</evidence>
<sequence>MQNPMAILAASAFSMLALCGPQQAMAADWSDTSIGYRYGTRYAEPYNSADIKKSILNVTHASGYKYGTNFMNLDFLMSDGKDANANEAYLLYRHTLDIGKVSGREFKFGPVRGLGFTAGLDLNTKNDPGYGSKKRMFVAGPTLMLDVPGFLNVSLVALWESNKPVGVAERYSYDTHAMLNAVWGIPVGSLPLSFEGYLNYIAAKGKNEYGGPTSAETNLEMMLMYDASGALSLPKNSFRLGLQYQYWRNKFGNPHNVPGSLAKTPMVRAEYHF</sequence>
<dbReference type="EMBL" id="JACHXD010000003">
    <property type="protein sequence ID" value="MBB3118308.1"/>
    <property type="molecule type" value="Genomic_DNA"/>
</dbReference>
<feature type="signal peptide" evidence="1">
    <location>
        <begin position="1"/>
        <end position="26"/>
    </location>
</feature>
<dbReference type="InterPro" id="IPR036777">
    <property type="entry name" value="Channel_Tsx-like_sf"/>
</dbReference>
<keyword evidence="1" id="KW-0732">Signal</keyword>
<gene>
    <name evidence="2" type="ORF">FHS03_001339</name>
</gene>
<comment type="caution">
    <text evidence="2">The sequence shown here is derived from an EMBL/GenBank/DDBJ whole genome shotgun (WGS) entry which is preliminary data.</text>
</comment>
<reference evidence="2 3" key="1">
    <citation type="submission" date="2020-08" db="EMBL/GenBank/DDBJ databases">
        <title>Genomic Encyclopedia of Type Strains, Phase III (KMG-III): the genomes of soil and plant-associated and newly described type strains.</title>
        <authorList>
            <person name="Whitman W."/>
        </authorList>
    </citation>
    <scope>NUCLEOTIDE SEQUENCE [LARGE SCALE GENOMIC DNA]</scope>
    <source>
        <strain evidence="2 3">CECT 8897</strain>
    </source>
</reference>
<proteinExistence type="predicted"/>
<organism evidence="2 3">
    <name type="scientific">Pseudoduganella violacea</name>
    <dbReference type="NCBI Taxonomy" id="1715466"/>
    <lineage>
        <taxon>Bacteria</taxon>
        <taxon>Pseudomonadati</taxon>
        <taxon>Pseudomonadota</taxon>
        <taxon>Betaproteobacteria</taxon>
        <taxon>Burkholderiales</taxon>
        <taxon>Oxalobacteraceae</taxon>
        <taxon>Telluria group</taxon>
        <taxon>Pseudoduganella</taxon>
    </lineage>
</organism>
<keyword evidence="3" id="KW-1185">Reference proteome</keyword>
<dbReference type="SUPFAM" id="SSF111364">
    <property type="entry name" value="Tsx-like channel"/>
    <property type="match status" value="1"/>
</dbReference>
<dbReference type="RefSeq" id="WP_183440245.1">
    <property type="nucleotide sequence ID" value="NZ_JACHXD010000003.1"/>
</dbReference>
<dbReference type="AlphaFoldDB" id="A0A7W5B8C4"/>
<dbReference type="Gene3D" id="2.40.230.20">
    <property type="entry name" value="Nucleoside-specific channel-forming protein, Tsx-like"/>
    <property type="match status" value="1"/>
</dbReference>
<dbReference type="GO" id="GO:0009279">
    <property type="term" value="C:cell outer membrane"/>
    <property type="evidence" value="ECO:0007669"/>
    <property type="project" value="InterPro"/>
</dbReference>
<dbReference type="Proteomes" id="UP000541535">
    <property type="component" value="Unassembled WGS sequence"/>
</dbReference>
<name>A0A7W5B8C4_9BURK</name>